<evidence type="ECO:0000256" key="6">
    <source>
        <dbReference type="RuleBase" id="RU367018"/>
    </source>
</evidence>
<keyword evidence="4 6" id="KW-0862">Zinc</keyword>
<comment type="similarity">
    <text evidence="1 6">Belongs to the FHY3/FAR1 family.</text>
</comment>
<evidence type="ECO:0000256" key="4">
    <source>
        <dbReference type="ARBA" id="ARBA00022833"/>
    </source>
</evidence>
<keyword evidence="9" id="KW-1185">Reference proteome</keyword>
<evidence type="ECO:0000256" key="1">
    <source>
        <dbReference type="ARBA" id="ARBA00005889"/>
    </source>
</evidence>
<dbReference type="SMART" id="SM00575">
    <property type="entry name" value="ZnF_PMZ"/>
    <property type="match status" value="1"/>
</dbReference>
<evidence type="ECO:0000256" key="2">
    <source>
        <dbReference type="ARBA" id="ARBA00022723"/>
    </source>
</evidence>
<evidence type="ECO:0000256" key="5">
    <source>
        <dbReference type="PROSITE-ProRule" id="PRU00325"/>
    </source>
</evidence>
<proteinExistence type="inferred from homology"/>
<dbReference type="GO" id="GO:0005634">
    <property type="term" value="C:nucleus"/>
    <property type="evidence" value="ECO:0007669"/>
    <property type="project" value="UniProtKB-SubCell"/>
</dbReference>
<dbReference type="EMBL" id="QPKB01000006">
    <property type="protein sequence ID" value="RWR87266.1"/>
    <property type="molecule type" value="Genomic_DNA"/>
</dbReference>
<feature type="domain" description="SWIM-type" evidence="7">
    <location>
        <begin position="667"/>
        <end position="703"/>
    </location>
</feature>
<dbReference type="AlphaFoldDB" id="A0A443P954"/>
<dbReference type="Pfam" id="PF10551">
    <property type="entry name" value="MULE"/>
    <property type="match status" value="1"/>
</dbReference>
<name>A0A443P954_9MAGN</name>
<dbReference type="Pfam" id="PF04434">
    <property type="entry name" value="SWIM"/>
    <property type="match status" value="1"/>
</dbReference>
<accession>A0A443P954</accession>
<reference evidence="8 9" key="1">
    <citation type="journal article" date="2019" name="Nat. Plants">
        <title>Stout camphor tree genome fills gaps in understanding of flowering plant genome evolution.</title>
        <authorList>
            <person name="Chaw S.M."/>
            <person name="Liu Y.C."/>
            <person name="Wu Y.W."/>
            <person name="Wang H.Y."/>
            <person name="Lin C.I."/>
            <person name="Wu C.S."/>
            <person name="Ke H.M."/>
            <person name="Chang L.Y."/>
            <person name="Hsu C.Y."/>
            <person name="Yang H.T."/>
            <person name="Sudianto E."/>
            <person name="Hsu M.H."/>
            <person name="Wu K.P."/>
            <person name="Wang L.N."/>
            <person name="Leebens-Mack J.H."/>
            <person name="Tsai I.J."/>
        </authorList>
    </citation>
    <scope>NUCLEOTIDE SEQUENCE [LARGE SCALE GENOMIC DNA]</scope>
    <source>
        <strain evidence="9">cv. Chaw 1501</strain>
        <tissue evidence="8">Young leaves</tissue>
    </source>
</reference>
<comment type="function">
    <text evidence="6">Putative transcription activator involved in regulating light control of development.</text>
</comment>
<evidence type="ECO:0000313" key="9">
    <source>
        <dbReference type="Proteomes" id="UP000283530"/>
    </source>
</evidence>
<keyword evidence="3 5" id="KW-0863">Zinc-finger</keyword>
<organism evidence="8 9">
    <name type="scientific">Cinnamomum micranthum f. kanehirae</name>
    <dbReference type="NCBI Taxonomy" id="337451"/>
    <lineage>
        <taxon>Eukaryota</taxon>
        <taxon>Viridiplantae</taxon>
        <taxon>Streptophyta</taxon>
        <taxon>Embryophyta</taxon>
        <taxon>Tracheophyta</taxon>
        <taxon>Spermatophyta</taxon>
        <taxon>Magnoliopsida</taxon>
        <taxon>Magnoliidae</taxon>
        <taxon>Laurales</taxon>
        <taxon>Lauraceae</taxon>
        <taxon>Cinnamomum</taxon>
    </lineage>
</organism>
<keyword evidence="6" id="KW-0539">Nucleus</keyword>
<evidence type="ECO:0000259" key="7">
    <source>
        <dbReference type="PROSITE" id="PS50966"/>
    </source>
</evidence>
<dbReference type="InterPro" id="IPR031052">
    <property type="entry name" value="FHY3/FAR1"/>
</dbReference>
<dbReference type="InterPro" id="IPR006564">
    <property type="entry name" value="Znf_PMZ"/>
</dbReference>
<evidence type="ECO:0000256" key="3">
    <source>
        <dbReference type="ARBA" id="ARBA00022771"/>
    </source>
</evidence>
<sequence>MLNLLDDQAFNISKSFYLDPGHGPRITVHIQHSAGQDRVWVGVARPTITPLQLFPRKPIPRASFLRFAVSELGFLHSRVSLCDLSSSSSWGRNWKSKELLGASYHILKKIDAIMENSINPENPFWDFHMRSQDNGTECHMTPVSEPRAGGDRLMVEGFEGEQDVEPYEGLEFESEDAARIFYNEYARRIGFGSRISNNLRSKKDRRTIARKFVCSREGFRAKKHLDNLNRVKKPRMITRIGCGAMMMVKKTELGKWIVTRFVKEHNHPLLSPNEVILLRSHRPSDTPKGRVRASDGAILDMYGAEASGISNLGFIEQDGGSNIVPGMKRKRNLGRDIEHVLDYFKRMQSENPAFFYAIQVDDDRSLCSMFWVDARSRMACNYFGDGVYFDVMYRMNRYEMSFAQFTGLNHHLQSTLFGCALLLDETESSFIWLFKTWCEAMCGHHPLSIITDEDTAIEAAIMHVFPKTHHVLNKWHILNRAPKQLSHVYIPYPTFQGELEKCINLTETVEEFESNWELLLDRYELRENEWLRSLYITRKKWVPVYLRGTFFAQLPTSLQSEVSNSIFDGYVNASSTLQEFVTQYERALDTWYEKEREEDVQTMHDKPELKTRLPIEKHASDVYTRKVFQKLQEEIFEMLGYAVNKVKEEGTNTMYKVGKYDDQRRMHTVTFNLSETRAYCSCQMFEFSGILCRHILKVFTISNIRILPSHYILDRWTRNAKSRVVLDERGTAMRANFRESVTLRYNNLCKQAIKCVEEGATSGESYDVALHALRAAWEKVVASKERLARVAQPITPVSCSSRGDIISMQTEAARVTELETQTLVSGSSQGDIINTHCDADDTANHINLSDPRQWHSWLF</sequence>
<dbReference type="InterPro" id="IPR018289">
    <property type="entry name" value="MULE_transposase_dom"/>
</dbReference>
<dbReference type="GO" id="GO:0006355">
    <property type="term" value="P:regulation of DNA-templated transcription"/>
    <property type="evidence" value="ECO:0007669"/>
    <property type="project" value="UniProtKB-UniRule"/>
</dbReference>
<dbReference type="OrthoDB" id="1927586at2759"/>
<gene>
    <name evidence="8" type="ORF">CKAN_01620300</name>
</gene>
<protein>
    <recommendedName>
        <fullName evidence="6">Protein FAR1-RELATED SEQUENCE</fullName>
    </recommendedName>
</protein>
<dbReference type="GO" id="GO:0008270">
    <property type="term" value="F:zinc ion binding"/>
    <property type="evidence" value="ECO:0007669"/>
    <property type="project" value="UniProtKB-UniRule"/>
</dbReference>
<dbReference type="PANTHER" id="PTHR31669:SF225">
    <property type="entry name" value="OS03G0655600 PROTEIN"/>
    <property type="match status" value="1"/>
</dbReference>
<dbReference type="PANTHER" id="PTHR31669">
    <property type="entry name" value="PROTEIN FAR1-RELATED SEQUENCE 10-RELATED"/>
    <property type="match status" value="1"/>
</dbReference>
<comment type="caution">
    <text evidence="8">The sequence shown here is derived from an EMBL/GenBank/DDBJ whole genome shotgun (WGS) entry which is preliminary data.</text>
</comment>
<dbReference type="STRING" id="337451.A0A443P954"/>
<dbReference type="Pfam" id="PF03101">
    <property type="entry name" value="FAR1"/>
    <property type="match status" value="1"/>
</dbReference>
<keyword evidence="2 6" id="KW-0479">Metal-binding</keyword>
<dbReference type="Proteomes" id="UP000283530">
    <property type="component" value="Unassembled WGS sequence"/>
</dbReference>
<dbReference type="InterPro" id="IPR007527">
    <property type="entry name" value="Znf_SWIM"/>
</dbReference>
<evidence type="ECO:0000313" key="8">
    <source>
        <dbReference type="EMBL" id="RWR87266.1"/>
    </source>
</evidence>
<comment type="subcellular location">
    <subcellularLocation>
        <location evidence="6">Nucleus</location>
    </subcellularLocation>
</comment>
<dbReference type="PROSITE" id="PS50966">
    <property type="entry name" value="ZF_SWIM"/>
    <property type="match status" value="1"/>
</dbReference>
<dbReference type="InterPro" id="IPR004330">
    <property type="entry name" value="FAR1_DNA_bnd_dom"/>
</dbReference>